<organism evidence="3 4">
    <name type="scientific">Tilletia indica</name>
    <dbReference type="NCBI Taxonomy" id="43049"/>
    <lineage>
        <taxon>Eukaryota</taxon>
        <taxon>Fungi</taxon>
        <taxon>Dikarya</taxon>
        <taxon>Basidiomycota</taxon>
        <taxon>Ustilaginomycotina</taxon>
        <taxon>Exobasidiomycetes</taxon>
        <taxon>Tilletiales</taxon>
        <taxon>Tilletiaceae</taxon>
        <taxon>Tilletia</taxon>
    </lineage>
</organism>
<dbReference type="CDD" id="cd22191">
    <property type="entry name" value="DPBB_RlpA_EXP_N-like"/>
    <property type="match status" value="1"/>
</dbReference>
<dbReference type="Pfam" id="PF03330">
    <property type="entry name" value="DPBB_1"/>
    <property type="match status" value="1"/>
</dbReference>
<sequence>MRFTSSFSAAFVVQFIISTLLVLCVAAAPMPASVSRSSTSESTTEQTVSSNSTVIEARGPTHRGIATWYGQQSRGACGQWHVNSDMIVAISGNHFKMSMCGRTVAVTSRGKTIYAKVADECPGCPSGSLDISRGMFKKYANLDVGVLPISWRFV</sequence>
<dbReference type="InterPro" id="IPR036908">
    <property type="entry name" value="RlpA-like_sf"/>
</dbReference>
<reference evidence="3" key="1">
    <citation type="submission" date="2016-04" db="EMBL/GenBank/DDBJ databases">
        <authorList>
            <person name="Nguyen H.D."/>
            <person name="Samba Siva P."/>
            <person name="Cullis J."/>
            <person name="Levesque C.A."/>
            <person name="Hambleton S."/>
        </authorList>
    </citation>
    <scope>NUCLEOTIDE SEQUENCE</scope>
    <source>
        <strain evidence="3">DAOMC 236416</strain>
    </source>
</reference>
<protein>
    <recommendedName>
        <fullName evidence="2">RlpA-like protein double-psi beta-barrel domain-containing protein</fullName>
    </recommendedName>
</protein>
<reference evidence="3" key="2">
    <citation type="journal article" date="2019" name="IMA Fungus">
        <title>Genome sequencing and comparison of five Tilletia species to identify candidate genes for the detection of regulated species infecting wheat.</title>
        <authorList>
            <person name="Nguyen H.D.T."/>
            <person name="Sultana T."/>
            <person name="Kesanakurti P."/>
            <person name="Hambleton S."/>
        </authorList>
    </citation>
    <scope>NUCLEOTIDE SEQUENCE</scope>
    <source>
        <strain evidence="3">DAOMC 236416</strain>
    </source>
</reference>
<evidence type="ECO:0000259" key="2">
    <source>
        <dbReference type="Pfam" id="PF03330"/>
    </source>
</evidence>
<comment type="caution">
    <text evidence="3">The sequence shown here is derived from an EMBL/GenBank/DDBJ whole genome shotgun (WGS) entry which is preliminary data.</text>
</comment>
<evidence type="ECO:0000256" key="1">
    <source>
        <dbReference type="ARBA" id="ARBA00022729"/>
    </source>
</evidence>
<name>A0A177TT06_9BASI</name>
<keyword evidence="4" id="KW-1185">Reference proteome</keyword>
<feature type="domain" description="RlpA-like protein double-psi beta-barrel" evidence="2">
    <location>
        <begin position="62"/>
        <end position="150"/>
    </location>
</feature>
<evidence type="ECO:0000313" key="3">
    <source>
        <dbReference type="EMBL" id="KAE8257449.1"/>
    </source>
</evidence>
<dbReference type="EMBL" id="LWDF02000110">
    <property type="protein sequence ID" value="KAE8257449.1"/>
    <property type="molecule type" value="Genomic_DNA"/>
</dbReference>
<accession>A0A177TT06</accession>
<evidence type="ECO:0000313" key="4">
    <source>
        <dbReference type="Proteomes" id="UP000077521"/>
    </source>
</evidence>
<dbReference type="Gene3D" id="2.40.40.10">
    <property type="entry name" value="RlpA-like domain"/>
    <property type="match status" value="1"/>
</dbReference>
<dbReference type="InterPro" id="IPR009009">
    <property type="entry name" value="RlpA-like_DPBB"/>
</dbReference>
<dbReference type="InterPro" id="IPR051477">
    <property type="entry name" value="Expansin_CellWall"/>
</dbReference>
<dbReference type="SUPFAM" id="SSF50685">
    <property type="entry name" value="Barwin-like endoglucanases"/>
    <property type="match status" value="1"/>
</dbReference>
<dbReference type="PANTHER" id="PTHR31836">
    <property type="match status" value="1"/>
</dbReference>
<dbReference type="PANTHER" id="PTHR31836:SF28">
    <property type="entry name" value="SRCR DOMAIN-CONTAINING PROTEIN-RELATED"/>
    <property type="match status" value="1"/>
</dbReference>
<dbReference type="AlphaFoldDB" id="A0A177TT06"/>
<proteinExistence type="predicted"/>
<dbReference type="Proteomes" id="UP000077521">
    <property type="component" value="Unassembled WGS sequence"/>
</dbReference>
<keyword evidence="1" id="KW-0732">Signal</keyword>
<gene>
    <name evidence="3" type="ORF">A4X13_0g2350</name>
</gene>